<dbReference type="EMBL" id="VSWC01000183">
    <property type="protein sequence ID" value="KAA1069111.1"/>
    <property type="molecule type" value="Genomic_DNA"/>
</dbReference>
<feature type="compositionally biased region" description="Low complexity" evidence="2">
    <location>
        <begin position="783"/>
        <end position="816"/>
    </location>
</feature>
<dbReference type="Proteomes" id="UP000324748">
    <property type="component" value="Unassembled WGS sequence"/>
</dbReference>
<proteinExistence type="predicted"/>
<dbReference type="OrthoDB" id="608866at2759"/>
<dbReference type="Gene3D" id="1.10.10.60">
    <property type="entry name" value="Homeodomain-like"/>
    <property type="match status" value="1"/>
</dbReference>
<dbReference type="CDD" id="cd11660">
    <property type="entry name" value="SANT_TRF"/>
    <property type="match status" value="2"/>
</dbReference>
<name>A0A5B0LXF8_PUCGR</name>
<evidence type="ECO:0000313" key="5">
    <source>
        <dbReference type="Proteomes" id="UP000324748"/>
    </source>
</evidence>
<feature type="compositionally biased region" description="Polar residues" evidence="2">
    <location>
        <begin position="79"/>
        <end position="91"/>
    </location>
</feature>
<feature type="compositionally biased region" description="Basic and acidic residues" evidence="2">
    <location>
        <begin position="68"/>
        <end position="78"/>
    </location>
</feature>
<feature type="domain" description="Myb-like" evidence="3">
    <location>
        <begin position="187"/>
        <end position="241"/>
    </location>
</feature>
<reference evidence="4 5" key="1">
    <citation type="submission" date="2019-05" db="EMBL/GenBank/DDBJ databases">
        <title>Emergence of the Ug99 lineage of the wheat stem rust pathogen through somatic hybridization.</title>
        <authorList>
            <person name="Li F."/>
            <person name="Upadhyaya N.M."/>
            <person name="Sperschneider J."/>
            <person name="Matny O."/>
            <person name="Nguyen-Phuc H."/>
            <person name="Mago R."/>
            <person name="Raley C."/>
            <person name="Miller M.E."/>
            <person name="Silverstein K.A.T."/>
            <person name="Henningsen E."/>
            <person name="Hirsch C.D."/>
            <person name="Visser B."/>
            <person name="Pretorius Z.A."/>
            <person name="Steffenson B.J."/>
            <person name="Schwessinger B."/>
            <person name="Dodds P.N."/>
            <person name="Figueroa M."/>
        </authorList>
    </citation>
    <scope>NUCLEOTIDE SEQUENCE [LARGE SCALE GENOMIC DNA]</scope>
    <source>
        <strain evidence="4">21-0</strain>
    </source>
</reference>
<feature type="compositionally biased region" description="Low complexity" evidence="2">
    <location>
        <begin position="445"/>
        <end position="462"/>
    </location>
</feature>
<keyword evidence="1" id="KW-0539">Nucleus</keyword>
<protein>
    <recommendedName>
        <fullName evidence="3">Myb-like domain-containing protein</fullName>
    </recommendedName>
</protein>
<gene>
    <name evidence="4" type="ORF">PGT21_011706</name>
</gene>
<feature type="region of interest" description="Disordered" evidence="2">
    <location>
        <begin position="441"/>
        <end position="465"/>
    </location>
</feature>
<dbReference type="PANTHER" id="PTHR46734:SF1">
    <property type="entry name" value="TELOMERIC REPEAT-BINDING FACTOR 1"/>
    <property type="match status" value="1"/>
</dbReference>
<dbReference type="PROSITE" id="PS50090">
    <property type="entry name" value="MYB_LIKE"/>
    <property type="match status" value="1"/>
</dbReference>
<evidence type="ECO:0000256" key="1">
    <source>
        <dbReference type="ARBA" id="ARBA00023242"/>
    </source>
</evidence>
<evidence type="ECO:0000256" key="2">
    <source>
        <dbReference type="SAM" id="MobiDB-lite"/>
    </source>
</evidence>
<dbReference type="Pfam" id="PF00249">
    <property type="entry name" value="Myb_DNA-binding"/>
    <property type="match status" value="1"/>
</dbReference>
<comment type="caution">
    <text evidence="4">The sequence shown here is derived from an EMBL/GenBank/DDBJ whole genome shotgun (WGS) entry which is preliminary data.</text>
</comment>
<dbReference type="InterPro" id="IPR001005">
    <property type="entry name" value="SANT/Myb"/>
</dbReference>
<organism evidence="4 5">
    <name type="scientific">Puccinia graminis f. sp. tritici</name>
    <dbReference type="NCBI Taxonomy" id="56615"/>
    <lineage>
        <taxon>Eukaryota</taxon>
        <taxon>Fungi</taxon>
        <taxon>Dikarya</taxon>
        <taxon>Basidiomycota</taxon>
        <taxon>Pucciniomycotina</taxon>
        <taxon>Pucciniomycetes</taxon>
        <taxon>Pucciniales</taxon>
        <taxon>Pucciniaceae</taxon>
        <taxon>Puccinia</taxon>
    </lineage>
</organism>
<dbReference type="InterPro" id="IPR052450">
    <property type="entry name" value="TRBD-Containing_Protein"/>
</dbReference>
<dbReference type="InterPro" id="IPR009057">
    <property type="entry name" value="Homeodomain-like_sf"/>
</dbReference>
<dbReference type="PANTHER" id="PTHR46734">
    <property type="entry name" value="TELOMERIC REPEAT-BINDING FACTOR 1 TERF1"/>
    <property type="match status" value="1"/>
</dbReference>
<dbReference type="Gene3D" id="1.10.246.220">
    <property type="match status" value="1"/>
</dbReference>
<accession>A0A5B0LXF8</accession>
<feature type="region of interest" description="Disordered" evidence="2">
    <location>
        <begin position="782"/>
        <end position="824"/>
    </location>
</feature>
<sequence length="824" mass="90899">MSLNNIPNLPIAITSPINTINRRQRSNTSPTQLLSALRAEPANDALLPHPSAPTPDHYYELPQLTREGGRQDEQRHEQQILSGNNGNPTNPLSSSLSHHTRSLKREANSPVYLDHNTISLASSNNHSYFFGPDNNTYLTRRVVQCNSDRIRSSDSDVTSISSQDETFNFQRKSINNSRVVSTKNRKKTHGQRNKWTTEETQALVRGCNNFAIGQWKAIRDSEPELSKRSPGDLKDRFRTYFPDAYRKHYPNAKTHISSRVRSVDSNGNPLFGENAVRRERKQFSAEEDAALKRGYIKFGTAWSSIQRDPILASRKATDLRDRFRNAFPDLYSSIAAGYKPRSRKASGSNVLDFLADPNEQHGTFEAIDLSVYPPHPSRATSHLHPNQYQLPSLDFLKAHGADAFSDFGMMLSNPEISVGDDIGSQDHPQLMLAATLSPALPPHLTNMTPRPNITTPRPNDTTPRPRKIVASTTTEELDAASVGSSEKAFHPLVSVPTKAPCKTLHKTQSSMDLTQLSNLHLVDSNFNFTAMPHHMHAAGMYSPTSTDYLDYGGISTGQFPESQFFQSLASKLSLQPGTNHVETGGNFGITESPTLGQFEHDFGAGTTMNDTTDWLRELDVGPQTFPGGFDISGFVNEKIFESPDGGSCGSSLISPDPSKESIDDRVVYTGDGNNFLPSPPAGHSFTSQQSLSPHRSQLHLMSMSSPQAQELFLNGHFVENTHHSTHELPNQETSMNLDRSNLHPGQLEQPGHLYQHHHGHLMNSEHLNQITLCPSLMTSDLNSPLPCSPTSPASASSAINPPSSTSPLSLISSPMSNQLDLLNM</sequence>
<dbReference type="SUPFAM" id="SSF46689">
    <property type="entry name" value="Homeodomain-like"/>
    <property type="match status" value="2"/>
</dbReference>
<keyword evidence="5" id="KW-1185">Reference proteome</keyword>
<evidence type="ECO:0000259" key="3">
    <source>
        <dbReference type="PROSITE" id="PS50090"/>
    </source>
</evidence>
<dbReference type="AlphaFoldDB" id="A0A5B0LXF8"/>
<evidence type="ECO:0000313" key="4">
    <source>
        <dbReference type="EMBL" id="KAA1069111.1"/>
    </source>
</evidence>
<feature type="region of interest" description="Disordered" evidence="2">
    <location>
        <begin position="68"/>
        <end position="104"/>
    </location>
</feature>
<dbReference type="SMART" id="SM00717">
    <property type="entry name" value="SANT"/>
    <property type="match status" value="2"/>
</dbReference>